<feature type="domain" description="Protein FecR C-terminal" evidence="4">
    <location>
        <begin position="264"/>
        <end position="332"/>
    </location>
</feature>
<dbReference type="Proteomes" id="UP001292913">
    <property type="component" value="Unassembled WGS sequence"/>
</dbReference>
<evidence type="ECO:0000256" key="2">
    <source>
        <dbReference type="SAM" id="Phobius"/>
    </source>
</evidence>
<dbReference type="PIRSF" id="PIRSF018266">
    <property type="entry name" value="FecR"/>
    <property type="match status" value="1"/>
</dbReference>
<keyword evidence="2" id="KW-1133">Transmembrane helix</keyword>
<name>A0ABU5HSC5_9BACE</name>
<dbReference type="EMBL" id="JARZAK010000008">
    <property type="protein sequence ID" value="MDY7258919.1"/>
    <property type="molecule type" value="Genomic_DNA"/>
</dbReference>
<keyword evidence="2" id="KW-0812">Transmembrane</keyword>
<protein>
    <submittedName>
        <fullName evidence="5">FecR domain-containing protein</fullName>
    </submittedName>
</protein>
<gene>
    <name evidence="5" type="ORF">QHG74_14475</name>
</gene>
<feature type="region of interest" description="Disordered" evidence="1">
    <location>
        <begin position="1"/>
        <end position="22"/>
    </location>
</feature>
<dbReference type="Pfam" id="PF16344">
    <property type="entry name" value="FecR_C"/>
    <property type="match status" value="1"/>
</dbReference>
<dbReference type="PANTHER" id="PTHR30273">
    <property type="entry name" value="PERIPLASMIC SIGNAL SENSOR AND SIGMA FACTOR ACTIVATOR FECR-RELATED"/>
    <property type="match status" value="1"/>
</dbReference>
<feature type="domain" description="FecR protein" evidence="3">
    <location>
        <begin position="127"/>
        <end position="220"/>
    </location>
</feature>
<evidence type="ECO:0000259" key="4">
    <source>
        <dbReference type="Pfam" id="PF16344"/>
    </source>
</evidence>
<keyword evidence="2" id="KW-0472">Membrane</keyword>
<keyword evidence="6" id="KW-1185">Reference proteome</keyword>
<accession>A0ABU5HSC5</accession>
<proteinExistence type="predicted"/>
<evidence type="ECO:0000313" key="6">
    <source>
        <dbReference type="Proteomes" id="UP001292913"/>
    </source>
</evidence>
<comment type="caution">
    <text evidence="5">The sequence shown here is derived from an EMBL/GenBank/DDBJ whole genome shotgun (WGS) entry which is preliminary data.</text>
</comment>
<dbReference type="InterPro" id="IPR032508">
    <property type="entry name" value="FecR_C"/>
</dbReference>
<evidence type="ECO:0000256" key="1">
    <source>
        <dbReference type="SAM" id="MobiDB-lite"/>
    </source>
</evidence>
<dbReference type="InterPro" id="IPR012373">
    <property type="entry name" value="Ferrdict_sens_TM"/>
</dbReference>
<reference evidence="5 6" key="1">
    <citation type="submission" date="2023-04" db="EMBL/GenBank/DDBJ databases">
        <title>Bacteroides pacosi sp. nov., isolated from the fecal material of an alpaca.</title>
        <authorList>
            <person name="Miller S."/>
            <person name="Hendry M."/>
            <person name="King J."/>
            <person name="Sankaranarayanan K."/>
            <person name="Lawson P.A."/>
        </authorList>
    </citation>
    <scope>NUCLEOTIDE SEQUENCE [LARGE SCALE GENOMIC DNA]</scope>
    <source>
        <strain evidence="5 6">A2-P53</strain>
    </source>
</reference>
<evidence type="ECO:0000313" key="5">
    <source>
        <dbReference type="EMBL" id="MDY7258919.1"/>
    </source>
</evidence>
<dbReference type="RefSeq" id="WP_258978735.1">
    <property type="nucleotide sequence ID" value="NZ_JARZAK010000008.1"/>
</dbReference>
<dbReference type="Gene3D" id="2.60.120.1440">
    <property type="match status" value="1"/>
</dbReference>
<dbReference type="InterPro" id="IPR006860">
    <property type="entry name" value="FecR"/>
</dbReference>
<organism evidence="5 6">
    <name type="scientific">Bacteroides vicugnae</name>
    <dbReference type="NCBI Taxonomy" id="3037989"/>
    <lineage>
        <taxon>Bacteria</taxon>
        <taxon>Pseudomonadati</taxon>
        <taxon>Bacteroidota</taxon>
        <taxon>Bacteroidia</taxon>
        <taxon>Bacteroidales</taxon>
        <taxon>Bacteroidaceae</taxon>
        <taxon>Bacteroides</taxon>
    </lineage>
</organism>
<dbReference type="Pfam" id="PF04773">
    <property type="entry name" value="FecR"/>
    <property type="match status" value="1"/>
</dbReference>
<feature type="compositionally biased region" description="Basic and acidic residues" evidence="1">
    <location>
        <begin position="1"/>
        <end position="13"/>
    </location>
</feature>
<dbReference type="Gene3D" id="3.55.50.30">
    <property type="match status" value="1"/>
</dbReference>
<evidence type="ECO:0000259" key="3">
    <source>
        <dbReference type="Pfam" id="PF04773"/>
    </source>
</evidence>
<sequence>MEEKKKYTPKEESPDYGLTGDDCRPFSEDAGIRRLQNAFGEALGDLPLPEETREAWTAFLQRQEQKKRQAYRRIWLSGGMAAAIALLLILWSPWNKSDSTASDIKIFAALNVPEQVTTQEKNGRIIVSTPPTTIINLTLEDGTHVLLSANSRLEYPKEFTPQNKRIVNLTGEARFEVAKDSLRPFIVSTGDIQTQVLGTVFDVNAYPCNTPTVTLYRGRVQVAKTDSSHRKEISPGQSATLETNGDIVVSKATQTEKEGWTDNEFYFDNTKMMQVLQSLGTWYNISVICHSPNLLQKRIHFRFSRNVSVESLLDALNDLGIAHFQYKNGQIMVY</sequence>
<feature type="transmembrane region" description="Helical" evidence="2">
    <location>
        <begin position="74"/>
        <end position="94"/>
    </location>
</feature>
<dbReference type="PANTHER" id="PTHR30273:SF2">
    <property type="entry name" value="PROTEIN FECR"/>
    <property type="match status" value="1"/>
</dbReference>